<protein>
    <submittedName>
        <fullName evidence="2">Helix-turn-helix domain-containing protein</fullName>
    </submittedName>
</protein>
<proteinExistence type="predicted"/>
<comment type="caution">
    <text evidence="2">The sequence shown here is derived from an EMBL/GenBank/DDBJ whole genome shotgun (WGS) entry which is preliminary data.</text>
</comment>
<feature type="region of interest" description="Disordered" evidence="1">
    <location>
        <begin position="269"/>
        <end position="290"/>
    </location>
</feature>
<feature type="compositionally biased region" description="Basic residues" evidence="1">
    <location>
        <begin position="269"/>
        <end position="278"/>
    </location>
</feature>
<feature type="region of interest" description="Disordered" evidence="1">
    <location>
        <begin position="102"/>
        <end position="174"/>
    </location>
</feature>
<feature type="compositionally biased region" description="Basic and acidic residues" evidence="1">
    <location>
        <begin position="279"/>
        <end position="290"/>
    </location>
</feature>
<keyword evidence="3" id="KW-1185">Reference proteome</keyword>
<evidence type="ECO:0000313" key="3">
    <source>
        <dbReference type="Proteomes" id="UP001524501"/>
    </source>
</evidence>
<feature type="compositionally biased region" description="Polar residues" evidence="1">
    <location>
        <begin position="153"/>
        <end position="162"/>
    </location>
</feature>
<sequence>MPRQSLNKFAFYEALRGADLTHAEYRVLVNLSTFANGDLTNAHPGLPRLCEAAGVSLPTAKKALRNLTEKGWLVLTDPGGNAHWKGKANVYALLIPKGVTELAPSGSPKGVNDFQEGGKPFSEGGKSAPFEGGNSLTPHQKELPGPYTRELDQGSSHLSNAGASARGAGDEKPQEIETEIVAEGPTAPTGFAELFEGAPRETEPPPSTPALATIGPELDPALNPLGWIDQELPGGFWTGERGRARDLLASGCDYGSVRYAILNDRHARPRQGGLRRAHTRIDENRAQEGA</sequence>
<dbReference type="Pfam" id="PF13730">
    <property type="entry name" value="HTH_36"/>
    <property type="match status" value="1"/>
</dbReference>
<name>A0ABT1QDS9_9NOCA</name>
<accession>A0ABT1QDS9</accession>
<dbReference type="SUPFAM" id="SSF46785">
    <property type="entry name" value="Winged helix' DNA-binding domain"/>
    <property type="match status" value="1"/>
</dbReference>
<reference evidence="2 3" key="1">
    <citation type="submission" date="2022-07" db="EMBL/GenBank/DDBJ databases">
        <title>Degradation activity of malathion, p-nitrophenol and potential low-temperature adaptation strategy of Rhodococcus sp. FXJ9.536.</title>
        <authorList>
            <person name="Huang J."/>
            <person name="Huang Y."/>
        </authorList>
    </citation>
    <scope>NUCLEOTIDE SEQUENCE [LARGE SCALE GENOMIC DNA]</scope>
    <source>
        <strain evidence="2 3">FXJ9.536</strain>
    </source>
</reference>
<dbReference type="EMBL" id="JANFQF010000011">
    <property type="protein sequence ID" value="MCQ4120444.1"/>
    <property type="molecule type" value="Genomic_DNA"/>
</dbReference>
<dbReference type="InterPro" id="IPR036388">
    <property type="entry name" value="WH-like_DNA-bd_sf"/>
</dbReference>
<dbReference type="InterPro" id="IPR036390">
    <property type="entry name" value="WH_DNA-bd_sf"/>
</dbReference>
<dbReference type="RefSeq" id="WP_255969805.1">
    <property type="nucleotide sequence ID" value="NZ_JANFQF010000011.1"/>
</dbReference>
<dbReference type="Proteomes" id="UP001524501">
    <property type="component" value="Unassembled WGS sequence"/>
</dbReference>
<evidence type="ECO:0000313" key="2">
    <source>
        <dbReference type="EMBL" id="MCQ4120444.1"/>
    </source>
</evidence>
<organism evidence="2 3">
    <name type="scientific">Rhodococcus tibetensis</name>
    <dbReference type="NCBI Taxonomy" id="2965064"/>
    <lineage>
        <taxon>Bacteria</taxon>
        <taxon>Bacillati</taxon>
        <taxon>Actinomycetota</taxon>
        <taxon>Actinomycetes</taxon>
        <taxon>Mycobacteriales</taxon>
        <taxon>Nocardiaceae</taxon>
        <taxon>Rhodococcus</taxon>
    </lineage>
</organism>
<gene>
    <name evidence="2" type="ORF">NOF53_14910</name>
</gene>
<evidence type="ECO:0000256" key="1">
    <source>
        <dbReference type="SAM" id="MobiDB-lite"/>
    </source>
</evidence>
<dbReference type="Gene3D" id="1.10.10.10">
    <property type="entry name" value="Winged helix-like DNA-binding domain superfamily/Winged helix DNA-binding domain"/>
    <property type="match status" value="1"/>
</dbReference>